<sequence length="2389" mass="260261">MDRKTLEQNYQKSIGASLAAELEQNYQRSGIDSLVQAVKKATQYNPSAPSTQPTQAAPAGASSRKQSDAMREQLDAIKARRDDAAIKAGAYMRAGNMPQQAKEQQKIADKAAIEYENAYTQWKNQRNAEAVEDYNPDENKFKAGDAALAGVQNAFQSMRQYAAAASSYLSGNPEAQAWEAKRLMESGVSGAEAVKRAGLADKREIPITDYKTQAELRHEKNVASVGAVEGGALQLVNTISNMVPSLVANAVLPGSGLPVMAASAAGNKYADAYEKYGNTDTAFVLGSAAGGASMLTEQFGGLYGSLGKSAAGQAVAKKLMAEAPGLYNLANSVGGKWLRDALSEGIEEGAEDVINYAIEKALTGDSDEMDNFGYDILLGALAGGVLGGGNAAMRSVTYSRVGKALNASPAAVAQQVQEGMEKGAGTAPAIYAAEVQKNPSSQMVGRLYEANLTYDAESGLSKIQNDITQVSINEIKAMVSKADALAQAAQKLNVEATPQAVATAITDAKRTQSIKTAEGSVGQAFAPTVDNPANAGEKAYNSALAGVAANQGVAARINNDPAARQAFSQLTGVQFSGNTAQDIAAIEVATQNLAKSGKQAISQAEYAQRVAAAGEQAAAQFDADMQAQAEQMQRESDERWLSVEQNTITDVDGKRRIKEITNTDVRGNTEIGYKKAEILGSKKKAVAEVNNAAKYLGKTIVWFEGAVQVNGQYRLTNGYRAPDGTIYVNINSRDPLMVTFGHEMFHDLVADGKYSGMIDTLVENPDYADMVKGMMNAKTELYERNGIELDPDAAAEEVAADISGDLLGSRDMLEYIGARNTEAATGIKGFLNRILKKLKGKPSAQEAYNRLSESQKALLDGMEGRTEVEEAGKISYSLMREAVEKNNRPFAEQFADYKAGKMKPTELFALGNTSQYLQAAGIGNEPIVMAQSVVAKAQRKAKVDTHGHNLSDNVLLKLPEMLDKPALLLKSDTVPNAAVIVTSTADSDGNPVVVALHLSRSEGFDIVTRVASLYGKENSRDFLAEQMLRGNLLGYSKKEANRLLHRDGLQLPRRNTAVDFDTISVAQDTDAVNNYSMQNSAEDASGKHSLMDIPAMDSTGRELSAEQREYFKDSKVRDEDGNLLVVYHGTDADFTVFDASKGRANMDIQGMFFSPWELDAQGYGSNVSAYYLDIKNPASEAVGYKALNRFKGQNNAGVKAREYLQNLGYDGVNNENEEYIAFEPSQIKRIDNITPTSSQDIRYSLMDTDSTGRKLSAEQKKFFAGSKVIDGNGNLLVMYHGTTAFGYITKFKRGKKGWLGPGIYLTSKRSDAQRYADAMGEGNGRLYEMYANITKPLVVTDGNPVPGILKAAYGRDSVYKSRSEKQANDPSIVTQADINKLRAKGYDGIVWDYGGNKEVSVFSPEQVKLADNVDPTSSQDIRYSLMEDAQYMADIDKAVADAAQKANDDLKAAQAEVKNIRQQLADYRQQSTAEAKNTAAWKEGEAKLIADLSEAQSKEKKARALASYMDEYNAISERYRGEVRATDTEALAQYNEKLSNLRSGFRGEMEKLAIEQGAFKRGEKAARDIYVPTSVNGQKVTRGTRTILEASQTPESMLEEHAKEILAGARGYEVISDKKAQEYAERIIDKEGYDKADELFTNAVNGDQVLDKKTLVLGEYLYMEAAKAGDVKNAMRYAADVAAAATRAGQVVQAMRVLKKATPTGKLYYLNRMVDTMNKNIVDNGGDPIQIDEGLARKLLEAENIKDPKEQGKAVDETIDEIEQNIADQIPATAWDKWNAWRYLSMLGNIRTQVRNVVGNAAFMPLVATKNLLAAGMEKAFIRNGGRTKSAFFTKTNVGKRLMEFGKKDFETVVDEIQGGGKYNQSSSIEEKRTIFKSKAIEGWRKLTNKAMDKGDEIFSKHHYARALAGYLYANHLDYDKITRNTPQAQEVLNKARAYAILEAQKATFRDANQLAAFINKTKRNLLKKAQTAETKGAKVGWYAGTAIAEGIMPFTKTPIDILARGVEYSPIGLIKGIKEAVYDVKKGNKTAAEAIDTLSAGLTGTGIFALGYFLQSLGLLAGALDDDKESKYKKDRGAQGFAIHIGDKYYTIDWLAPFSLPLFTGAAVAETVENGDEVSFATLADVFSTISEPMLEMSMLQGVNSALSNGQYSSDSKIVSFMTNQITGYLSQANPTILGQIARAVDDTSRNAYYYDPNYKGFVQTGKVFGDKQIAKIPFASKALTSRIDLWGNKQENTGGSFFGRLAYNMLSPGYYSEESNDPVDVVLTKLYEETEDTAVLPSKPSKTVTNNKTDYKMNAKQYEEYCIVKGQTAHKEIQTFINSAEYKKMSNEDRVDVLEHLYKYSTYKAQKNLLGDKYVASSTYSRCVKAEAYAKGGNPVYKYFLKG</sequence>
<dbReference type="Pfam" id="PF18819">
    <property type="entry name" value="MuF_C"/>
    <property type="match status" value="1"/>
</dbReference>
<dbReference type="InterPro" id="IPR049522">
    <property type="entry name" value="ART-PolyVal_dom"/>
</dbReference>
<name>A0A8D9UHE1_9CAUD</name>
<reference evidence="5" key="1">
    <citation type="journal article" date="2021" name="Proc. Natl. Acad. Sci. U.S.A.">
        <title>A Catalog of Tens of Thousands of Viruses from Human Metagenomes Reveals Hidden Associations with Chronic Diseases.</title>
        <authorList>
            <person name="Tisza M.J."/>
            <person name="Buck C.B."/>
        </authorList>
    </citation>
    <scope>NUCLEOTIDE SEQUENCE</scope>
    <source>
        <strain evidence="5">Ctjz83</strain>
    </source>
</reference>
<evidence type="ECO:0000256" key="1">
    <source>
        <dbReference type="SAM" id="Coils"/>
    </source>
</evidence>
<evidence type="ECO:0000259" key="3">
    <source>
        <dbReference type="Pfam" id="PF18760"/>
    </source>
</evidence>
<protein>
    <submittedName>
        <fullName evidence="5">PolyVal ADP-ribosyltransferase</fullName>
    </submittedName>
</protein>
<organism evidence="5">
    <name type="scientific">Myoviridae sp. ctjz83</name>
    <dbReference type="NCBI Taxonomy" id="2826083"/>
    <lineage>
        <taxon>Viruses</taxon>
        <taxon>Duplodnaviria</taxon>
        <taxon>Heunggongvirae</taxon>
        <taxon>Uroviricota</taxon>
        <taxon>Caudoviricetes</taxon>
    </lineage>
</organism>
<proteinExistence type="predicted"/>
<feature type="domain" description="ART-PolyVal-like" evidence="3">
    <location>
        <begin position="1118"/>
        <end position="1235"/>
    </location>
</feature>
<keyword evidence="1" id="KW-0175">Coiled coil</keyword>
<dbReference type="InterPro" id="IPR041131">
    <property type="entry name" value="MuF_C"/>
</dbReference>
<keyword evidence="5" id="KW-0808">Transferase</keyword>
<feature type="coiled-coil region" evidence="1">
    <location>
        <begin position="1443"/>
        <end position="1470"/>
    </location>
</feature>
<dbReference type="EMBL" id="BK014725">
    <property type="protein sequence ID" value="DAD55483.1"/>
    <property type="molecule type" value="Genomic_DNA"/>
</dbReference>
<feature type="domain" description="Phage MuF C-terminal" evidence="4">
    <location>
        <begin position="941"/>
        <end position="1040"/>
    </location>
</feature>
<accession>A0A8D9UHE1</accession>
<evidence type="ECO:0000313" key="5">
    <source>
        <dbReference type="EMBL" id="DAD55483.1"/>
    </source>
</evidence>
<evidence type="ECO:0000259" key="4">
    <source>
        <dbReference type="Pfam" id="PF18819"/>
    </source>
</evidence>
<feature type="compositionally biased region" description="Low complexity" evidence="2">
    <location>
        <begin position="46"/>
        <end position="63"/>
    </location>
</feature>
<feature type="region of interest" description="Disordered" evidence="2">
    <location>
        <begin position="42"/>
        <end position="73"/>
    </location>
</feature>
<dbReference type="Pfam" id="PF18760">
    <property type="entry name" value="ART-PolyVal"/>
    <property type="match status" value="2"/>
</dbReference>
<evidence type="ECO:0000256" key="2">
    <source>
        <dbReference type="SAM" id="MobiDB-lite"/>
    </source>
</evidence>
<feature type="domain" description="ART-PolyVal-like" evidence="3">
    <location>
        <begin position="1270"/>
        <end position="1416"/>
    </location>
</feature>
<dbReference type="GO" id="GO:0016740">
    <property type="term" value="F:transferase activity"/>
    <property type="evidence" value="ECO:0007669"/>
    <property type="project" value="UniProtKB-KW"/>
</dbReference>